<evidence type="ECO:0000313" key="15">
    <source>
        <dbReference type="EMBL" id="GER37736.1"/>
    </source>
</evidence>
<dbReference type="PROSITE" id="PS51352">
    <property type="entry name" value="THIOREDOXIN_2"/>
    <property type="match status" value="2"/>
</dbReference>
<evidence type="ECO:0000259" key="14">
    <source>
        <dbReference type="PROSITE" id="PS51352"/>
    </source>
</evidence>
<keyword evidence="16" id="KW-1185">Reference proteome</keyword>
<feature type="disulfide bond" description="Redox-active" evidence="12">
    <location>
        <begin position="85"/>
        <end position="88"/>
    </location>
</feature>
<evidence type="ECO:0000256" key="7">
    <source>
        <dbReference type="ARBA" id="ARBA00022824"/>
    </source>
</evidence>
<dbReference type="NCBIfam" id="TIGR01130">
    <property type="entry name" value="ER_PDI_fam"/>
    <property type="match status" value="1"/>
</dbReference>
<feature type="domain" description="Thioredoxin" evidence="14">
    <location>
        <begin position="363"/>
        <end position="508"/>
    </location>
</feature>
<evidence type="ECO:0000256" key="9">
    <source>
        <dbReference type="ARBA" id="ARBA00023180"/>
    </source>
</evidence>
<evidence type="ECO:0000256" key="13">
    <source>
        <dbReference type="SAM" id="SignalP"/>
    </source>
</evidence>
<evidence type="ECO:0000256" key="11">
    <source>
        <dbReference type="ARBA" id="ARBA00023284"/>
    </source>
</evidence>
<dbReference type="GO" id="GO:0034976">
    <property type="term" value="P:response to endoplasmic reticulum stress"/>
    <property type="evidence" value="ECO:0007669"/>
    <property type="project" value="TreeGrafter"/>
</dbReference>
<dbReference type="AlphaFoldDB" id="A0A5A7PYH8"/>
<dbReference type="Gene3D" id="3.40.30.10">
    <property type="entry name" value="Glutaredoxin"/>
    <property type="match status" value="4"/>
</dbReference>
<dbReference type="CDD" id="cd02982">
    <property type="entry name" value="PDI_b'_family"/>
    <property type="match status" value="1"/>
</dbReference>
<feature type="domain" description="Thioredoxin" evidence="14">
    <location>
        <begin position="10"/>
        <end position="217"/>
    </location>
</feature>
<feature type="chain" id="PRO_5022667495" description="protein disulfide-isomerase" evidence="13">
    <location>
        <begin position="24"/>
        <end position="520"/>
    </location>
</feature>
<dbReference type="FunFam" id="3.40.30.10:FF:000152">
    <property type="entry name" value="Protein disulfide-isomerase"/>
    <property type="match status" value="1"/>
</dbReference>
<dbReference type="CDD" id="cd02961">
    <property type="entry name" value="PDI_a_family"/>
    <property type="match status" value="1"/>
</dbReference>
<evidence type="ECO:0000256" key="5">
    <source>
        <dbReference type="ARBA" id="ARBA00022729"/>
    </source>
</evidence>
<dbReference type="OrthoDB" id="427280at2759"/>
<dbReference type="GO" id="GO:0003756">
    <property type="term" value="F:protein disulfide isomerase activity"/>
    <property type="evidence" value="ECO:0007669"/>
    <property type="project" value="UniProtKB-EC"/>
</dbReference>
<sequence length="520" mass="58267">MELVKLSIYSSLIVLALTFSVSAAGDESESKEFVVTLDHSNFKDFVSKNKFVVVEFYAPCGLAVSNVADYFPLSFLIYILDALRCGHCKKLAPEYEKAASVLSALDPPVVLAKVDASDEQNKIIANEFEVRGYPTLKILRNGGSVIQDYKGPRDADGIVTYLRKESGPASFKIKSSEDVSSIIDENKILVVGVFPEFSGEKFENFTSLAERLRADYEFGHTLDAKLLPRGDSSVAVPIVRLLKPFDELFVDFQEFDVDALVKFVEETSIPTVTFFNKDPKNHPFVIKYFNSANAKAMLFLNFTSEQFDAYKTKYHEVAELYKGKNLSFLIGDIEASQGAFQYFGLKDEQVPLIVIQTNDGEKYLKPNVEPDQIASWVKDFKDGNVQAYKKSESIPEVNNDPVKVVVADNLQDVVFNSGKDVLLMFHAPWCGHCKKLTPILDEVALSFENDPDVVIAKIDATANDIPRDIFEVKGYPTLYFRSSTGNIVLYDGNRTKEDLIDFVHKNRATVAKQESQKEEL</sequence>
<feature type="disulfide bond" description="Redox-active" evidence="12">
    <location>
        <begin position="430"/>
        <end position="433"/>
    </location>
</feature>
<dbReference type="InterPro" id="IPR017937">
    <property type="entry name" value="Thioredoxin_CS"/>
</dbReference>
<evidence type="ECO:0000256" key="12">
    <source>
        <dbReference type="PIRSR" id="PIRSR605792-51"/>
    </source>
</evidence>
<dbReference type="CDD" id="cd02995">
    <property type="entry name" value="PDI_a_PDI_a'_C"/>
    <property type="match status" value="1"/>
</dbReference>
<keyword evidence="7" id="KW-0256">Endoplasmic reticulum</keyword>
<dbReference type="CDD" id="cd02981">
    <property type="entry name" value="PDI_b_family"/>
    <property type="match status" value="1"/>
</dbReference>
<dbReference type="SUPFAM" id="SSF52833">
    <property type="entry name" value="Thioredoxin-like"/>
    <property type="match status" value="4"/>
</dbReference>
<evidence type="ECO:0000256" key="10">
    <source>
        <dbReference type="ARBA" id="ARBA00023235"/>
    </source>
</evidence>
<keyword evidence="10 15" id="KW-0413">Isomerase</keyword>
<evidence type="ECO:0000313" key="16">
    <source>
        <dbReference type="Proteomes" id="UP000325081"/>
    </source>
</evidence>
<evidence type="ECO:0000256" key="8">
    <source>
        <dbReference type="ARBA" id="ARBA00023157"/>
    </source>
</evidence>
<dbReference type="Proteomes" id="UP000325081">
    <property type="component" value="Unassembled WGS sequence"/>
</dbReference>
<comment type="catalytic activity">
    <reaction evidence="1">
        <text>Catalyzes the rearrangement of -S-S- bonds in proteins.</text>
        <dbReference type="EC" id="5.3.4.1"/>
    </reaction>
</comment>
<proteinExistence type="inferred from homology"/>
<evidence type="ECO:0000256" key="1">
    <source>
        <dbReference type="ARBA" id="ARBA00001182"/>
    </source>
</evidence>
<keyword evidence="9" id="KW-0325">Glycoprotein</keyword>
<dbReference type="InterPro" id="IPR013766">
    <property type="entry name" value="Thioredoxin_domain"/>
</dbReference>
<dbReference type="Pfam" id="PF13848">
    <property type="entry name" value="Thioredoxin_6"/>
    <property type="match status" value="1"/>
</dbReference>
<feature type="signal peptide" evidence="13">
    <location>
        <begin position="1"/>
        <end position="23"/>
    </location>
</feature>
<accession>A0A5A7PYH8</accession>
<gene>
    <name evidence="15" type="ORF">STAS_14153</name>
</gene>
<dbReference type="InterPro" id="IPR036249">
    <property type="entry name" value="Thioredoxin-like_sf"/>
</dbReference>
<dbReference type="GO" id="GO:0006457">
    <property type="term" value="P:protein folding"/>
    <property type="evidence" value="ECO:0007669"/>
    <property type="project" value="TreeGrafter"/>
</dbReference>
<keyword evidence="8 12" id="KW-1015">Disulfide bond</keyword>
<evidence type="ECO:0000256" key="4">
    <source>
        <dbReference type="ARBA" id="ARBA00012723"/>
    </source>
</evidence>
<dbReference type="PANTHER" id="PTHR18929:SF132">
    <property type="entry name" value="PROTEIN DISULFIDE-ISOMERASE A3"/>
    <property type="match status" value="1"/>
</dbReference>
<comment type="similarity">
    <text evidence="3">Belongs to the protein disulfide isomerase family.</text>
</comment>
<comment type="subcellular location">
    <subcellularLocation>
        <location evidence="2">Endoplasmic reticulum lumen</location>
    </subcellularLocation>
</comment>
<dbReference type="Pfam" id="PF00085">
    <property type="entry name" value="Thioredoxin"/>
    <property type="match status" value="2"/>
</dbReference>
<dbReference type="InterPro" id="IPR005792">
    <property type="entry name" value="Prot_disulphide_isomerase"/>
</dbReference>
<organism evidence="15 16">
    <name type="scientific">Striga asiatica</name>
    <name type="common">Asiatic witchweed</name>
    <name type="synonym">Buchnera asiatica</name>
    <dbReference type="NCBI Taxonomy" id="4170"/>
    <lineage>
        <taxon>Eukaryota</taxon>
        <taxon>Viridiplantae</taxon>
        <taxon>Streptophyta</taxon>
        <taxon>Embryophyta</taxon>
        <taxon>Tracheophyta</taxon>
        <taxon>Spermatophyta</taxon>
        <taxon>Magnoliopsida</taxon>
        <taxon>eudicotyledons</taxon>
        <taxon>Gunneridae</taxon>
        <taxon>Pentapetalae</taxon>
        <taxon>asterids</taxon>
        <taxon>lamiids</taxon>
        <taxon>Lamiales</taxon>
        <taxon>Orobanchaceae</taxon>
        <taxon>Buchnereae</taxon>
        <taxon>Striga</taxon>
    </lineage>
</organism>
<dbReference type="PANTHER" id="PTHR18929">
    <property type="entry name" value="PROTEIN DISULFIDE ISOMERASE"/>
    <property type="match status" value="1"/>
</dbReference>
<evidence type="ECO:0000256" key="2">
    <source>
        <dbReference type="ARBA" id="ARBA00004319"/>
    </source>
</evidence>
<evidence type="ECO:0000256" key="6">
    <source>
        <dbReference type="ARBA" id="ARBA00022737"/>
    </source>
</evidence>
<name>A0A5A7PYH8_STRAF</name>
<dbReference type="FunFam" id="3.40.30.10:FF:000150">
    <property type="entry name" value="Protein disulfide-isomerase"/>
    <property type="match status" value="1"/>
</dbReference>
<keyword evidence="11 12" id="KW-0676">Redox-active center</keyword>
<dbReference type="GO" id="GO:0005788">
    <property type="term" value="C:endoplasmic reticulum lumen"/>
    <property type="evidence" value="ECO:0007669"/>
    <property type="project" value="UniProtKB-SubCell"/>
</dbReference>
<dbReference type="EC" id="5.3.4.1" evidence="4"/>
<keyword evidence="6" id="KW-0677">Repeat</keyword>
<evidence type="ECO:0000256" key="3">
    <source>
        <dbReference type="ARBA" id="ARBA00006347"/>
    </source>
</evidence>
<comment type="caution">
    <text evidence="15">The sequence shown here is derived from an EMBL/GenBank/DDBJ whole genome shotgun (WGS) entry which is preliminary data.</text>
</comment>
<keyword evidence="5 13" id="KW-0732">Signal</keyword>
<dbReference type="PROSITE" id="PS00194">
    <property type="entry name" value="THIOREDOXIN_1"/>
    <property type="match status" value="1"/>
</dbReference>
<dbReference type="EMBL" id="BKCP01005405">
    <property type="protein sequence ID" value="GER37736.1"/>
    <property type="molecule type" value="Genomic_DNA"/>
</dbReference>
<dbReference type="FunFam" id="3.40.30.10:FF:000143">
    <property type="entry name" value="Protein disulfide-isomerase"/>
    <property type="match status" value="1"/>
</dbReference>
<reference evidence="16" key="1">
    <citation type="journal article" date="2019" name="Curr. Biol.">
        <title>Genome Sequence of Striga asiatica Provides Insight into the Evolution of Plant Parasitism.</title>
        <authorList>
            <person name="Yoshida S."/>
            <person name="Kim S."/>
            <person name="Wafula E.K."/>
            <person name="Tanskanen J."/>
            <person name="Kim Y.M."/>
            <person name="Honaas L."/>
            <person name="Yang Z."/>
            <person name="Spallek T."/>
            <person name="Conn C.E."/>
            <person name="Ichihashi Y."/>
            <person name="Cheong K."/>
            <person name="Cui S."/>
            <person name="Der J.P."/>
            <person name="Gundlach H."/>
            <person name="Jiao Y."/>
            <person name="Hori C."/>
            <person name="Ishida J.K."/>
            <person name="Kasahara H."/>
            <person name="Kiba T."/>
            <person name="Kim M.S."/>
            <person name="Koo N."/>
            <person name="Laohavisit A."/>
            <person name="Lee Y.H."/>
            <person name="Lumba S."/>
            <person name="McCourt P."/>
            <person name="Mortimer J.C."/>
            <person name="Mutuku J.M."/>
            <person name="Nomura T."/>
            <person name="Sasaki-Sekimoto Y."/>
            <person name="Seto Y."/>
            <person name="Wang Y."/>
            <person name="Wakatake T."/>
            <person name="Sakakibara H."/>
            <person name="Demura T."/>
            <person name="Yamaguchi S."/>
            <person name="Yoneyama K."/>
            <person name="Manabe R.I."/>
            <person name="Nelson D.C."/>
            <person name="Schulman A.H."/>
            <person name="Timko M.P."/>
            <person name="dePamphilis C.W."/>
            <person name="Choi D."/>
            <person name="Shirasu K."/>
        </authorList>
    </citation>
    <scope>NUCLEOTIDE SEQUENCE [LARGE SCALE GENOMIC DNA]</scope>
    <source>
        <strain evidence="16">cv. UVA1</strain>
    </source>
</reference>
<protein>
    <recommendedName>
        <fullName evidence="4">protein disulfide-isomerase</fullName>
        <ecNumber evidence="4">5.3.4.1</ecNumber>
    </recommendedName>
</protein>